<dbReference type="SUPFAM" id="SSF54909">
    <property type="entry name" value="Dimeric alpha+beta barrel"/>
    <property type="match status" value="1"/>
</dbReference>
<gene>
    <name evidence="2" type="ORF">DFR24_3211</name>
</gene>
<protein>
    <submittedName>
        <fullName evidence="2">Uncharacterized protein (DUF1330 family)</fullName>
    </submittedName>
</protein>
<reference evidence="2 3" key="1">
    <citation type="submission" date="2019-03" db="EMBL/GenBank/DDBJ databases">
        <title>Genomic Encyclopedia of Type Strains, Phase IV (KMG-IV): sequencing the most valuable type-strain genomes for metagenomic binning, comparative biology and taxonomic classification.</title>
        <authorList>
            <person name="Goeker M."/>
        </authorList>
    </citation>
    <scope>NUCLEOTIDE SEQUENCE [LARGE SCALE GENOMIC DNA]</scope>
    <source>
        <strain evidence="2 3">DSM 26377</strain>
    </source>
</reference>
<proteinExistence type="predicted"/>
<dbReference type="PANTHER" id="PTHR41521:SF4">
    <property type="entry name" value="BLR0684 PROTEIN"/>
    <property type="match status" value="1"/>
</dbReference>
<dbReference type="InterPro" id="IPR011008">
    <property type="entry name" value="Dimeric_a/b-barrel"/>
</dbReference>
<dbReference type="OrthoDB" id="9806380at2"/>
<organism evidence="2 3">
    <name type="scientific">Panacagrimonas perspica</name>
    <dbReference type="NCBI Taxonomy" id="381431"/>
    <lineage>
        <taxon>Bacteria</taxon>
        <taxon>Pseudomonadati</taxon>
        <taxon>Pseudomonadota</taxon>
        <taxon>Gammaproteobacteria</taxon>
        <taxon>Nevskiales</taxon>
        <taxon>Nevskiaceae</taxon>
        <taxon>Panacagrimonas</taxon>
    </lineage>
</organism>
<dbReference type="RefSeq" id="WP_133882353.1">
    <property type="nucleotide sequence ID" value="NZ_MWIN01000018.1"/>
</dbReference>
<dbReference type="PANTHER" id="PTHR41521">
    <property type="match status" value="1"/>
</dbReference>
<accession>A0A4S3K2Z4</accession>
<sequence length="96" mass="10087">MAAILVAFAKIKDATKLQEYSSAAGPTIIAAGGSIVARGKLKVALAGSFDADSCLIVKFENVAAAQAWYQSPAYQALVPLRDQVMSPTFLVLEEPT</sequence>
<dbReference type="AlphaFoldDB" id="A0A4S3K2Z4"/>
<evidence type="ECO:0000313" key="2">
    <source>
        <dbReference type="EMBL" id="TDU28831.1"/>
    </source>
</evidence>
<dbReference type="Gene3D" id="3.30.70.100">
    <property type="match status" value="1"/>
</dbReference>
<name>A0A4S3K2Z4_9GAMM</name>
<dbReference type="EMBL" id="SOBT01000009">
    <property type="protein sequence ID" value="TDU28831.1"/>
    <property type="molecule type" value="Genomic_DNA"/>
</dbReference>
<comment type="caution">
    <text evidence="2">The sequence shown here is derived from an EMBL/GenBank/DDBJ whole genome shotgun (WGS) entry which is preliminary data.</text>
</comment>
<feature type="domain" description="DUF1330" evidence="1">
    <location>
        <begin position="5"/>
        <end position="93"/>
    </location>
</feature>
<dbReference type="InterPro" id="IPR010753">
    <property type="entry name" value="DUF1330"/>
</dbReference>
<evidence type="ECO:0000259" key="1">
    <source>
        <dbReference type="Pfam" id="PF07045"/>
    </source>
</evidence>
<dbReference type="Pfam" id="PF07045">
    <property type="entry name" value="DUF1330"/>
    <property type="match status" value="1"/>
</dbReference>
<evidence type="ECO:0000313" key="3">
    <source>
        <dbReference type="Proteomes" id="UP000295341"/>
    </source>
</evidence>
<keyword evidence="3" id="KW-1185">Reference proteome</keyword>
<dbReference type="Proteomes" id="UP000295341">
    <property type="component" value="Unassembled WGS sequence"/>
</dbReference>